<keyword evidence="5" id="KW-1185">Reference proteome</keyword>
<dbReference type="NCBIfam" id="TIGR02537">
    <property type="entry name" value="arch_flag_Nterm"/>
    <property type="match status" value="1"/>
</dbReference>
<dbReference type="Proteomes" id="UP000783863">
    <property type="component" value="Unassembled WGS sequence"/>
</dbReference>
<dbReference type="Pfam" id="PF07790">
    <property type="entry name" value="Pilin_N"/>
    <property type="match status" value="1"/>
</dbReference>
<feature type="domain" description="Archaeal Type IV pilin N-terminal" evidence="3">
    <location>
        <begin position="11"/>
        <end position="78"/>
    </location>
</feature>
<dbReference type="AlphaFoldDB" id="A0A8J8C706"/>
<dbReference type="InterPro" id="IPR012859">
    <property type="entry name" value="Pilin_N_archaeal"/>
</dbReference>
<feature type="transmembrane region" description="Helical" evidence="2">
    <location>
        <begin position="12"/>
        <end position="38"/>
    </location>
</feature>
<organism evidence="4 5">
    <name type="scientific">Haloarcula salinisoli</name>
    <dbReference type="NCBI Taxonomy" id="2487746"/>
    <lineage>
        <taxon>Archaea</taxon>
        <taxon>Methanobacteriati</taxon>
        <taxon>Methanobacteriota</taxon>
        <taxon>Stenosarchaea group</taxon>
        <taxon>Halobacteria</taxon>
        <taxon>Halobacteriales</taxon>
        <taxon>Haloarculaceae</taxon>
        <taxon>Haloarcula</taxon>
    </lineage>
</organism>
<dbReference type="RefSeq" id="WP_220587074.1">
    <property type="nucleotide sequence ID" value="NZ_RKLQ01000001.1"/>
</dbReference>
<sequence length="127" mass="12870">MDIKQLIQDDDAVSPVIGVILMVAITVILAAVIASFVLGLGDSAGDAAPTLSVECNVANDYINHTGGDELNGDELTLQNGDGGTINSGTYNAGDQLANSSTGTTVSGDEQIQWANPDGSSTSIIAEC</sequence>
<evidence type="ECO:0000256" key="2">
    <source>
        <dbReference type="SAM" id="Phobius"/>
    </source>
</evidence>
<accession>A0A8J8C706</accession>
<dbReference type="EMBL" id="RKLQ01000001">
    <property type="protein sequence ID" value="MBX0302846.1"/>
    <property type="molecule type" value="Genomic_DNA"/>
</dbReference>
<feature type="region of interest" description="Disordered" evidence="1">
    <location>
        <begin position="99"/>
        <end position="120"/>
    </location>
</feature>
<dbReference type="InterPro" id="IPR013373">
    <property type="entry name" value="Flagellin/pilin_N_arc"/>
</dbReference>
<keyword evidence="2" id="KW-0472">Membrane</keyword>
<evidence type="ECO:0000313" key="4">
    <source>
        <dbReference type="EMBL" id="MBX0302846.1"/>
    </source>
</evidence>
<dbReference type="PANTHER" id="PTHR38138:SF1">
    <property type="entry name" value="ARCHAEAL TYPE IV PILIN N-TERMINAL DOMAIN-CONTAINING PROTEIN"/>
    <property type="match status" value="1"/>
</dbReference>
<evidence type="ECO:0000256" key="1">
    <source>
        <dbReference type="SAM" id="MobiDB-lite"/>
    </source>
</evidence>
<protein>
    <submittedName>
        <fullName evidence="4">Type IV pilin N-terminal domain-containing protein</fullName>
    </submittedName>
</protein>
<keyword evidence="2" id="KW-0812">Transmembrane</keyword>
<evidence type="ECO:0000259" key="3">
    <source>
        <dbReference type="Pfam" id="PF07790"/>
    </source>
</evidence>
<comment type="caution">
    <text evidence="4">The sequence shown here is derived from an EMBL/GenBank/DDBJ whole genome shotgun (WGS) entry which is preliminary data.</text>
</comment>
<dbReference type="PANTHER" id="PTHR38138">
    <property type="entry name" value="VNG6441H"/>
    <property type="match status" value="1"/>
</dbReference>
<keyword evidence="2" id="KW-1133">Transmembrane helix</keyword>
<gene>
    <name evidence="4" type="ORF">EGD98_04065</name>
</gene>
<name>A0A8J8C706_9EURY</name>
<proteinExistence type="predicted"/>
<reference evidence="4" key="1">
    <citation type="submission" date="2021-06" db="EMBL/GenBank/DDBJ databases">
        <title>Halomicroarcula sp. F24A a new haloarchaeum isolated from saline soil.</title>
        <authorList>
            <person name="Duran-Viseras A."/>
            <person name="Sanchez-Porro C."/>
            <person name="Ventosa A."/>
        </authorList>
    </citation>
    <scope>NUCLEOTIDE SEQUENCE</scope>
    <source>
        <strain evidence="4">F24A</strain>
    </source>
</reference>
<evidence type="ECO:0000313" key="5">
    <source>
        <dbReference type="Proteomes" id="UP000783863"/>
    </source>
</evidence>